<evidence type="ECO:0000313" key="1">
    <source>
        <dbReference type="EMBL" id="CAF9931205.1"/>
    </source>
</evidence>
<evidence type="ECO:0000313" key="2">
    <source>
        <dbReference type="Proteomes" id="UP000664521"/>
    </source>
</evidence>
<name>A0A8H3IWJ2_9LECA</name>
<accession>A0A8H3IWJ2</accession>
<gene>
    <name evidence="1" type="ORF">HETSPECPRED_007826</name>
</gene>
<proteinExistence type="predicted"/>
<reference evidence="1" key="1">
    <citation type="submission" date="2021-03" db="EMBL/GenBank/DDBJ databases">
        <authorList>
            <person name="Tagirdzhanova G."/>
        </authorList>
    </citation>
    <scope>NUCLEOTIDE SEQUENCE</scope>
</reference>
<keyword evidence="2" id="KW-1185">Reference proteome</keyword>
<organism evidence="1 2">
    <name type="scientific">Heterodermia speciosa</name>
    <dbReference type="NCBI Taxonomy" id="116794"/>
    <lineage>
        <taxon>Eukaryota</taxon>
        <taxon>Fungi</taxon>
        <taxon>Dikarya</taxon>
        <taxon>Ascomycota</taxon>
        <taxon>Pezizomycotina</taxon>
        <taxon>Lecanoromycetes</taxon>
        <taxon>OSLEUM clade</taxon>
        <taxon>Lecanoromycetidae</taxon>
        <taxon>Caliciales</taxon>
        <taxon>Physciaceae</taxon>
        <taxon>Heterodermia</taxon>
    </lineage>
</organism>
<sequence>MLTLLPSPSTLLSLTSSLHSAATNANWTVLGCESLVTLAHGVGMGFLQSRVAPVKSLKSCLKPASRGPSNGSKTGSRFTRFCNFLRRKAARPKFAEEKVVSAMKGARAAARRREARRGWWLPSCLAGKRVTFKEHVLIKRISRCNLEDWDRAFDLSAKPYAGPLYRVHFTGDNKPSKVCSVNCWLEPDGHNQLYFPETRHIRDGPDAQLEDDDGDIDMDL</sequence>
<comment type="caution">
    <text evidence="1">The sequence shown here is derived from an EMBL/GenBank/DDBJ whole genome shotgun (WGS) entry which is preliminary data.</text>
</comment>
<dbReference type="Proteomes" id="UP000664521">
    <property type="component" value="Unassembled WGS sequence"/>
</dbReference>
<protein>
    <submittedName>
        <fullName evidence="1">Uncharacterized protein</fullName>
    </submittedName>
</protein>
<dbReference type="AlphaFoldDB" id="A0A8H3IWJ2"/>
<dbReference type="EMBL" id="CAJPDS010000058">
    <property type="protein sequence ID" value="CAF9931205.1"/>
    <property type="molecule type" value="Genomic_DNA"/>
</dbReference>